<keyword evidence="8 20" id="KW-0732">Signal</keyword>
<gene>
    <name evidence="22" type="ORF">RJ641_021990</name>
</gene>
<protein>
    <recommendedName>
        <fullName evidence="3">non-specific serine/threonine protein kinase</fullName>
        <ecNumber evidence="3">2.7.11.1</ecNumber>
    </recommendedName>
</protein>
<keyword evidence="10" id="KW-0547">Nucleotide-binding</keyword>
<keyword evidence="4" id="KW-0597">Phosphoprotein</keyword>
<dbReference type="CDD" id="cd12087">
    <property type="entry name" value="TM_EGFR-like"/>
    <property type="match status" value="1"/>
</dbReference>
<evidence type="ECO:0000256" key="19">
    <source>
        <dbReference type="SAM" id="Phobius"/>
    </source>
</evidence>
<dbReference type="InterPro" id="IPR001245">
    <property type="entry name" value="Ser-Thr/Tyr_kinase_cat_dom"/>
</dbReference>
<dbReference type="PROSITE" id="PS50011">
    <property type="entry name" value="PROTEIN_KINASE_DOM"/>
    <property type="match status" value="1"/>
</dbReference>
<evidence type="ECO:0000256" key="3">
    <source>
        <dbReference type="ARBA" id="ARBA00012513"/>
    </source>
</evidence>
<evidence type="ECO:0000256" key="13">
    <source>
        <dbReference type="ARBA" id="ARBA00022989"/>
    </source>
</evidence>
<evidence type="ECO:0000256" key="1">
    <source>
        <dbReference type="ARBA" id="ARBA00004167"/>
    </source>
</evidence>
<keyword evidence="13 19" id="KW-1133">Transmembrane helix</keyword>
<keyword evidence="5" id="KW-0433">Leucine-rich repeat</keyword>
<evidence type="ECO:0000256" key="20">
    <source>
        <dbReference type="SAM" id="SignalP"/>
    </source>
</evidence>
<evidence type="ECO:0000256" key="6">
    <source>
        <dbReference type="ARBA" id="ARBA00022679"/>
    </source>
</evidence>
<dbReference type="EMBL" id="JBAMMX010000027">
    <property type="protein sequence ID" value="KAK6912389.1"/>
    <property type="molecule type" value="Genomic_DNA"/>
</dbReference>
<feature type="transmembrane region" description="Helical" evidence="19">
    <location>
        <begin position="236"/>
        <end position="259"/>
    </location>
</feature>
<evidence type="ECO:0000256" key="9">
    <source>
        <dbReference type="ARBA" id="ARBA00022737"/>
    </source>
</evidence>
<dbReference type="PANTHER" id="PTHR48007:SF64">
    <property type="entry name" value="POLLEN RECEPTOR-LIKE KINASE 1"/>
    <property type="match status" value="1"/>
</dbReference>
<dbReference type="SUPFAM" id="SSF52058">
    <property type="entry name" value="L domain-like"/>
    <property type="match status" value="1"/>
</dbReference>
<feature type="domain" description="Protein kinase" evidence="21">
    <location>
        <begin position="328"/>
        <end position="602"/>
    </location>
</feature>
<feature type="region of interest" description="Disordered" evidence="18">
    <location>
        <begin position="282"/>
        <end position="307"/>
    </location>
</feature>
<dbReference type="Gene3D" id="3.30.200.20">
    <property type="entry name" value="Phosphorylase Kinase, domain 1"/>
    <property type="match status" value="1"/>
</dbReference>
<name>A0AAN8YRA6_9MAGN</name>
<feature type="chain" id="PRO_5043017016" description="non-specific serine/threonine protein kinase" evidence="20">
    <location>
        <begin position="26"/>
        <end position="637"/>
    </location>
</feature>
<evidence type="ECO:0000256" key="5">
    <source>
        <dbReference type="ARBA" id="ARBA00022614"/>
    </source>
</evidence>
<feature type="compositionally biased region" description="Acidic residues" evidence="18">
    <location>
        <begin position="607"/>
        <end position="620"/>
    </location>
</feature>
<keyword evidence="23" id="KW-1185">Reference proteome</keyword>
<dbReference type="GO" id="GO:0005524">
    <property type="term" value="F:ATP binding"/>
    <property type="evidence" value="ECO:0007669"/>
    <property type="project" value="UniProtKB-KW"/>
</dbReference>
<keyword evidence="7 19" id="KW-0812">Transmembrane</keyword>
<evidence type="ECO:0000256" key="8">
    <source>
        <dbReference type="ARBA" id="ARBA00022729"/>
    </source>
</evidence>
<dbReference type="Gene3D" id="3.80.10.10">
    <property type="entry name" value="Ribonuclease Inhibitor"/>
    <property type="match status" value="1"/>
</dbReference>
<comment type="caution">
    <text evidence="22">The sequence shown here is derived from an EMBL/GenBank/DDBJ whole genome shotgun (WGS) entry which is preliminary data.</text>
</comment>
<keyword evidence="15" id="KW-0675">Receptor</keyword>
<dbReference type="Proteomes" id="UP001370490">
    <property type="component" value="Unassembled WGS sequence"/>
</dbReference>
<dbReference type="FunFam" id="3.30.200.20:FF:000307">
    <property type="entry name" value="pollen receptor-like kinase 1"/>
    <property type="match status" value="1"/>
</dbReference>
<dbReference type="Pfam" id="PF13855">
    <property type="entry name" value="LRR_8"/>
    <property type="match status" value="1"/>
</dbReference>
<feature type="signal peptide" evidence="20">
    <location>
        <begin position="1"/>
        <end position="25"/>
    </location>
</feature>
<feature type="region of interest" description="Disordered" evidence="18">
    <location>
        <begin position="605"/>
        <end position="637"/>
    </location>
</feature>
<dbReference type="InterPro" id="IPR013210">
    <property type="entry name" value="LRR_N_plant-typ"/>
</dbReference>
<comment type="similarity">
    <text evidence="2">Belongs to the protein kinase superfamily. Ser/Thr protein kinase family.</text>
</comment>
<dbReference type="InterPro" id="IPR001611">
    <property type="entry name" value="Leu-rich_rpt"/>
</dbReference>
<evidence type="ECO:0000256" key="14">
    <source>
        <dbReference type="ARBA" id="ARBA00023136"/>
    </source>
</evidence>
<evidence type="ECO:0000313" key="23">
    <source>
        <dbReference type="Proteomes" id="UP001370490"/>
    </source>
</evidence>
<proteinExistence type="inferred from homology"/>
<keyword evidence="9" id="KW-0677">Repeat</keyword>
<dbReference type="EC" id="2.7.11.1" evidence="3"/>
<dbReference type="AlphaFoldDB" id="A0AAN8YRA6"/>
<keyword evidence="11" id="KW-0418">Kinase</keyword>
<dbReference type="Gene3D" id="1.10.510.10">
    <property type="entry name" value="Transferase(Phosphotransferase) domain 1"/>
    <property type="match status" value="1"/>
</dbReference>
<comment type="catalytic activity">
    <reaction evidence="16">
        <text>L-threonyl-[protein] + ATP = O-phospho-L-threonyl-[protein] + ADP + H(+)</text>
        <dbReference type="Rhea" id="RHEA:46608"/>
        <dbReference type="Rhea" id="RHEA-COMP:11060"/>
        <dbReference type="Rhea" id="RHEA-COMP:11605"/>
        <dbReference type="ChEBI" id="CHEBI:15378"/>
        <dbReference type="ChEBI" id="CHEBI:30013"/>
        <dbReference type="ChEBI" id="CHEBI:30616"/>
        <dbReference type="ChEBI" id="CHEBI:61977"/>
        <dbReference type="ChEBI" id="CHEBI:456216"/>
        <dbReference type="EC" id="2.7.11.1"/>
    </reaction>
</comment>
<keyword evidence="14 19" id="KW-0472">Membrane</keyword>
<evidence type="ECO:0000256" key="15">
    <source>
        <dbReference type="ARBA" id="ARBA00023170"/>
    </source>
</evidence>
<comment type="catalytic activity">
    <reaction evidence="17">
        <text>L-seryl-[protein] + ATP = O-phospho-L-seryl-[protein] + ADP + H(+)</text>
        <dbReference type="Rhea" id="RHEA:17989"/>
        <dbReference type="Rhea" id="RHEA-COMP:9863"/>
        <dbReference type="Rhea" id="RHEA-COMP:11604"/>
        <dbReference type="ChEBI" id="CHEBI:15378"/>
        <dbReference type="ChEBI" id="CHEBI:29999"/>
        <dbReference type="ChEBI" id="CHEBI:30616"/>
        <dbReference type="ChEBI" id="CHEBI:83421"/>
        <dbReference type="ChEBI" id="CHEBI:456216"/>
        <dbReference type="EC" id="2.7.11.1"/>
    </reaction>
</comment>
<dbReference type="InterPro" id="IPR000719">
    <property type="entry name" value="Prot_kinase_dom"/>
</dbReference>
<evidence type="ECO:0000256" key="18">
    <source>
        <dbReference type="SAM" id="MobiDB-lite"/>
    </source>
</evidence>
<feature type="compositionally biased region" description="Basic and acidic residues" evidence="18">
    <location>
        <begin position="282"/>
        <end position="305"/>
    </location>
</feature>
<comment type="subcellular location">
    <subcellularLocation>
        <location evidence="1">Membrane</location>
        <topology evidence="1">Single-pass membrane protein</topology>
    </subcellularLocation>
</comment>
<accession>A0AAN8YRA6</accession>
<organism evidence="22 23">
    <name type="scientific">Dillenia turbinata</name>
    <dbReference type="NCBI Taxonomy" id="194707"/>
    <lineage>
        <taxon>Eukaryota</taxon>
        <taxon>Viridiplantae</taxon>
        <taxon>Streptophyta</taxon>
        <taxon>Embryophyta</taxon>
        <taxon>Tracheophyta</taxon>
        <taxon>Spermatophyta</taxon>
        <taxon>Magnoliopsida</taxon>
        <taxon>eudicotyledons</taxon>
        <taxon>Gunneridae</taxon>
        <taxon>Pentapetalae</taxon>
        <taxon>Dilleniales</taxon>
        <taxon>Dilleniaceae</taxon>
        <taxon>Dillenia</taxon>
    </lineage>
</organism>
<evidence type="ECO:0000256" key="17">
    <source>
        <dbReference type="ARBA" id="ARBA00048679"/>
    </source>
</evidence>
<keyword evidence="6" id="KW-0808">Transferase</keyword>
<keyword evidence="12" id="KW-0067">ATP-binding</keyword>
<dbReference type="GO" id="GO:0004674">
    <property type="term" value="F:protein serine/threonine kinase activity"/>
    <property type="evidence" value="ECO:0007669"/>
    <property type="project" value="UniProtKB-EC"/>
</dbReference>
<evidence type="ECO:0000256" key="2">
    <source>
        <dbReference type="ARBA" id="ARBA00008684"/>
    </source>
</evidence>
<dbReference type="SUPFAM" id="SSF56112">
    <property type="entry name" value="Protein kinase-like (PK-like)"/>
    <property type="match status" value="1"/>
</dbReference>
<dbReference type="Pfam" id="PF07714">
    <property type="entry name" value="PK_Tyr_Ser-Thr"/>
    <property type="match status" value="1"/>
</dbReference>
<evidence type="ECO:0000313" key="22">
    <source>
        <dbReference type="EMBL" id="KAK6912389.1"/>
    </source>
</evidence>
<evidence type="ECO:0000256" key="4">
    <source>
        <dbReference type="ARBA" id="ARBA00022553"/>
    </source>
</evidence>
<dbReference type="InterPro" id="IPR046959">
    <property type="entry name" value="PRK1-6/SRF4-like"/>
</dbReference>
<dbReference type="FunFam" id="1.10.510.10:FF:000480">
    <property type="entry name" value="Pollen receptor-like kinase 1"/>
    <property type="match status" value="1"/>
</dbReference>
<dbReference type="InterPro" id="IPR032675">
    <property type="entry name" value="LRR_dom_sf"/>
</dbReference>
<dbReference type="PANTHER" id="PTHR48007">
    <property type="entry name" value="LEUCINE-RICH REPEAT RECEPTOR-LIKE PROTEIN KINASE PXC1"/>
    <property type="match status" value="1"/>
</dbReference>
<evidence type="ECO:0000259" key="21">
    <source>
        <dbReference type="PROSITE" id="PS50011"/>
    </source>
</evidence>
<evidence type="ECO:0000256" key="7">
    <source>
        <dbReference type="ARBA" id="ARBA00022692"/>
    </source>
</evidence>
<sequence>MGWPRTNSLKSFLFTLVSIVSLCIASDIDALVKFKESLANPDVLNNWDPSTNPCGVPRWVGVTCMNGGLWGLRLENMSLSGKIDIDALVELTPQSISLNNNSFEGSWPEFKRIGALKALYLSYNKFSGAIPDDAFNGMKMLKKIHLENNLFTGNIPISLLGLRNLMELGLQGNQFQGRIPSFQQDSLTMVNVAFNQLDGKIPKRLSTMDPNYFAGKAGNKGLCGDPLKACTSQKNLVIAIIVIAVGVLALASIIALLLIKRHRQHHSRKTIHLKKVPSEKIQRKVKAHDVGGKHAVESPEHKRGGGEQGKLCFVRSEREKFDLQDLLRASAEVLGSGSFGSSYKASLLSGPVVVVKRFKQMNSAGKEDFHEHMKRLGRLTHPNLLPLLAYYYRREEKLLVSDFVENGSLAGHLHGRRNPDQPGLNWPTRLKILKGVATGLFYLYNELPNITVAHGHLKSSNVLLDKAFEPLLSDYALMPITNKDHAQQFMVAHKSPESNQNNRFSRKTDVWSLGILILEMLTGKFPTNYLKEGRGNDADLATWVNSVVREEWTGEVFDKDMRGTKNGEGEMLKLLKIGLCCCEVNLERRWDLKMAVEKIEELKERDNDEDYSTYGSEEDVYSSRATTDEDFSFSVTR</sequence>
<evidence type="ECO:0000256" key="10">
    <source>
        <dbReference type="ARBA" id="ARBA00022741"/>
    </source>
</evidence>
<dbReference type="Pfam" id="PF08263">
    <property type="entry name" value="LRRNT_2"/>
    <property type="match status" value="1"/>
</dbReference>
<evidence type="ECO:0000256" key="16">
    <source>
        <dbReference type="ARBA" id="ARBA00047899"/>
    </source>
</evidence>
<evidence type="ECO:0000256" key="11">
    <source>
        <dbReference type="ARBA" id="ARBA00022777"/>
    </source>
</evidence>
<dbReference type="InterPro" id="IPR011009">
    <property type="entry name" value="Kinase-like_dom_sf"/>
</dbReference>
<reference evidence="22 23" key="1">
    <citation type="submission" date="2023-12" db="EMBL/GenBank/DDBJ databases">
        <title>A high-quality genome assembly for Dillenia turbinata (Dilleniales).</title>
        <authorList>
            <person name="Chanderbali A."/>
        </authorList>
    </citation>
    <scope>NUCLEOTIDE SEQUENCE [LARGE SCALE GENOMIC DNA]</scope>
    <source>
        <strain evidence="22">LSX21</strain>
        <tissue evidence="22">Leaf</tissue>
    </source>
</reference>
<evidence type="ECO:0000256" key="12">
    <source>
        <dbReference type="ARBA" id="ARBA00022840"/>
    </source>
</evidence>
<dbReference type="GO" id="GO:0016020">
    <property type="term" value="C:membrane"/>
    <property type="evidence" value="ECO:0007669"/>
    <property type="project" value="UniProtKB-SubCell"/>
</dbReference>